<dbReference type="AlphaFoldDB" id="A0A084WJ09"/>
<dbReference type="EMBL" id="ATLV01023960">
    <property type="status" value="NOT_ANNOTATED_CDS"/>
    <property type="molecule type" value="Genomic_DNA"/>
</dbReference>
<feature type="compositionally biased region" description="Basic and acidic residues" evidence="1">
    <location>
        <begin position="1"/>
        <end position="12"/>
    </location>
</feature>
<accession>A0A084WJ09</accession>
<evidence type="ECO:0000256" key="1">
    <source>
        <dbReference type="SAM" id="MobiDB-lite"/>
    </source>
</evidence>
<evidence type="ECO:0000313" key="3">
    <source>
        <dbReference type="EnsemblMetazoa" id="ASIC018271-PA"/>
    </source>
</evidence>
<dbReference type="VEuPathDB" id="VectorBase:ASIC018271"/>
<keyword evidence="4" id="KW-1185">Reference proteome</keyword>
<evidence type="ECO:0000313" key="4">
    <source>
        <dbReference type="Proteomes" id="UP000030765"/>
    </source>
</evidence>
<dbReference type="Proteomes" id="UP000030765">
    <property type="component" value="Unassembled WGS sequence"/>
</dbReference>
<reference evidence="3" key="2">
    <citation type="submission" date="2020-05" db="UniProtKB">
        <authorList>
            <consortium name="EnsemblMetazoa"/>
        </authorList>
    </citation>
    <scope>IDENTIFICATION</scope>
</reference>
<protein>
    <submittedName>
        <fullName evidence="2 3">Non-ribosomal peptide synthetase</fullName>
    </submittedName>
</protein>
<reference evidence="2 4" key="1">
    <citation type="journal article" date="2014" name="BMC Genomics">
        <title>Genome sequence of Anopheles sinensis provides insight into genetics basis of mosquito competence for malaria parasites.</title>
        <authorList>
            <person name="Zhou D."/>
            <person name="Zhang D."/>
            <person name="Ding G."/>
            <person name="Shi L."/>
            <person name="Hou Q."/>
            <person name="Ye Y."/>
            <person name="Xu Y."/>
            <person name="Zhou H."/>
            <person name="Xiong C."/>
            <person name="Li S."/>
            <person name="Yu J."/>
            <person name="Hong S."/>
            <person name="Yu X."/>
            <person name="Zou P."/>
            <person name="Chen C."/>
            <person name="Chang X."/>
            <person name="Wang W."/>
            <person name="Lv Y."/>
            <person name="Sun Y."/>
            <person name="Ma L."/>
            <person name="Shen B."/>
            <person name="Zhu C."/>
        </authorList>
    </citation>
    <scope>NUCLEOTIDE SEQUENCE [LARGE SCALE GENOMIC DNA]</scope>
</reference>
<sequence>MAQPYRAREGERLPVNIPINRGMLKRRPVGSKSANSEPGADAKVAQPPTPSAEAKRRGTLRCRVDARSALRVLVPYQLIGGYQARYLLTVLRPWYQADKFRCKKAMMQESKNGGVRTFRVNRDFEFKRNVFSDS</sequence>
<dbReference type="EMBL" id="KE525347">
    <property type="protein sequence ID" value="KFB50203.1"/>
    <property type="molecule type" value="Genomic_DNA"/>
</dbReference>
<evidence type="ECO:0000313" key="2">
    <source>
        <dbReference type="EMBL" id="KFB50203.1"/>
    </source>
</evidence>
<dbReference type="EnsemblMetazoa" id="ASIC018271-RA">
    <property type="protein sequence ID" value="ASIC018271-PA"/>
    <property type="gene ID" value="ASIC018271"/>
</dbReference>
<name>A0A084WJ09_ANOSI</name>
<gene>
    <name evidence="2" type="ORF">ZHAS_00018271</name>
</gene>
<organism evidence="2">
    <name type="scientific">Anopheles sinensis</name>
    <name type="common">Mosquito</name>
    <dbReference type="NCBI Taxonomy" id="74873"/>
    <lineage>
        <taxon>Eukaryota</taxon>
        <taxon>Metazoa</taxon>
        <taxon>Ecdysozoa</taxon>
        <taxon>Arthropoda</taxon>
        <taxon>Hexapoda</taxon>
        <taxon>Insecta</taxon>
        <taxon>Pterygota</taxon>
        <taxon>Neoptera</taxon>
        <taxon>Endopterygota</taxon>
        <taxon>Diptera</taxon>
        <taxon>Nematocera</taxon>
        <taxon>Culicoidea</taxon>
        <taxon>Culicidae</taxon>
        <taxon>Anophelinae</taxon>
        <taxon>Anopheles</taxon>
    </lineage>
</organism>
<feature type="region of interest" description="Disordered" evidence="1">
    <location>
        <begin position="1"/>
        <end position="59"/>
    </location>
</feature>
<proteinExistence type="predicted"/>